<dbReference type="InterPro" id="IPR045229">
    <property type="entry name" value="TPP_enz"/>
</dbReference>
<organism evidence="7 8">
    <name type="scientific">Planktothrix agardhii (strain NIVA-CYA 126/8)</name>
    <dbReference type="NCBI Taxonomy" id="388467"/>
    <lineage>
        <taxon>Bacteria</taxon>
        <taxon>Bacillati</taxon>
        <taxon>Cyanobacteriota</taxon>
        <taxon>Cyanophyceae</taxon>
        <taxon>Oscillatoriophycideae</taxon>
        <taxon>Oscillatoriales</taxon>
        <taxon>Microcoleaceae</taxon>
        <taxon>Planktothrix</taxon>
    </lineage>
</organism>
<dbReference type="HOGENOM" id="CLU_013748_1_3_3"/>
<dbReference type="FunFam" id="3.40.50.970:FF:000007">
    <property type="entry name" value="Acetolactate synthase"/>
    <property type="match status" value="1"/>
</dbReference>
<dbReference type="Proteomes" id="UP000027395">
    <property type="component" value="Chromosome"/>
</dbReference>
<evidence type="ECO:0000259" key="6">
    <source>
        <dbReference type="Pfam" id="PF02776"/>
    </source>
</evidence>
<dbReference type="CDD" id="cd00568">
    <property type="entry name" value="TPP_enzymes"/>
    <property type="match status" value="1"/>
</dbReference>
<evidence type="ECO:0000256" key="1">
    <source>
        <dbReference type="ARBA" id="ARBA00007812"/>
    </source>
</evidence>
<dbReference type="EC" id="2.2.1.6" evidence="7"/>
<dbReference type="InterPro" id="IPR012001">
    <property type="entry name" value="Thiamin_PyroP_enz_TPP-bd_dom"/>
</dbReference>
<evidence type="ECO:0000259" key="5">
    <source>
        <dbReference type="Pfam" id="PF02775"/>
    </source>
</evidence>
<dbReference type="SUPFAM" id="SSF52518">
    <property type="entry name" value="Thiamin diphosphate-binding fold (THDP-binding)"/>
    <property type="match status" value="2"/>
</dbReference>
<dbReference type="PANTHER" id="PTHR18968:SF142">
    <property type="entry name" value="ACETOLACTATE SYNTHASE"/>
    <property type="match status" value="1"/>
</dbReference>
<dbReference type="AlphaFoldDB" id="A0A073CEG2"/>
<proteinExistence type="inferred from homology"/>
<dbReference type="GO" id="GO:0030976">
    <property type="term" value="F:thiamine pyrophosphate binding"/>
    <property type="evidence" value="ECO:0007669"/>
    <property type="project" value="InterPro"/>
</dbReference>
<reference evidence="7 8" key="1">
    <citation type="journal article" date="2014" name="Appl. Environ. Microbiol.">
        <title>Elucidation of insertion elements encoded on plasmids and in vitro construction of shuttle vectors from the toxic cyanobacterium Planktothrix.</title>
        <authorList>
            <person name="Christiansen G."/>
            <person name="Goesmann A."/>
            <person name="Kurmayer R."/>
        </authorList>
    </citation>
    <scope>NUCLEOTIDE SEQUENCE [LARGE SCALE GENOMIC DNA]</scope>
    <source>
        <strain evidence="7 8">NIVA-CYA 126/8</strain>
    </source>
</reference>
<dbReference type="GO" id="GO:0003984">
    <property type="term" value="F:acetolactate synthase activity"/>
    <property type="evidence" value="ECO:0007669"/>
    <property type="project" value="UniProtKB-EC"/>
</dbReference>
<evidence type="ECO:0000259" key="4">
    <source>
        <dbReference type="Pfam" id="PF00205"/>
    </source>
</evidence>
<dbReference type="eggNOG" id="COG0028">
    <property type="taxonomic scope" value="Bacteria"/>
</dbReference>
<dbReference type="CDD" id="cd07035">
    <property type="entry name" value="TPP_PYR_POX_like"/>
    <property type="match status" value="1"/>
</dbReference>
<evidence type="ECO:0000313" key="8">
    <source>
        <dbReference type="Proteomes" id="UP000027395"/>
    </source>
</evidence>
<dbReference type="Gene3D" id="3.40.50.1220">
    <property type="entry name" value="TPP-binding domain"/>
    <property type="match status" value="1"/>
</dbReference>
<dbReference type="InterPro" id="IPR029061">
    <property type="entry name" value="THDP-binding"/>
</dbReference>
<dbReference type="Pfam" id="PF00205">
    <property type="entry name" value="TPP_enzyme_M"/>
    <property type="match status" value="1"/>
</dbReference>
<dbReference type="GO" id="GO:0009099">
    <property type="term" value="P:L-valine biosynthetic process"/>
    <property type="evidence" value="ECO:0007669"/>
    <property type="project" value="TreeGrafter"/>
</dbReference>
<dbReference type="InterPro" id="IPR012000">
    <property type="entry name" value="Thiamin_PyroP_enz_cen_dom"/>
</dbReference>
<dbReference type="PANTHER" id="PTHR18968">
    <property type="entry name" value="THIAMINE PYROPHOSPHATE ENZYMES"/>
    <property type="match status" value="1"/>
</dbReference>
<sequence>MKMRVADFITKKLYEAGGDYVFLITGGMIMHLTDALYQHGKQKFVCCHHEQSAVMAAEAYGRFTGKLGVAYVTAGPGALNTLTGVVGAYVDSSPCIIVSGQSKVSQAIVTGPRQFALQGFNTLPIFEQVTKYAVMLDDLSRVRYEVEKCIYLATSHRVGPVWIESPIDIQGAYFDPDEFEGFTPPELQESTNDLKEKVDQVVEAIRQSRRPCILGGAGIRLSGAIEAFHKLVEKTGIPVMTSRLGMDLIDHSHPLFVGRPGTYGDRAANFTIQNSDLLLNIGCRLGIGLVGYDFQDFARHAKKISVDVDEQELTKPSVIPDIAIQTDAKLFLDLLLERLGDYQLDNNLWREQTQIWKGKYPVDLPEYQQEKDGINSYHFMRRFSEKVSEDAIFLVDTGSCFHVFAQAFQVKFGQRHVITGGLSTMGYMPGSVGVAAASQGKDVFCITGDGSVQFNIQELQTIAQNNLPVKLVILNNNGYLLIRLTQNNFQEGRFIGVDKDSGVSCPDMEKIAYAYGIKFIRILGLDDLDAKLAELINYQGAVVCEVMTPPNQLLIPRVASKKMDDGRMMSMPYDDMFPFLPREEYLENCVREKII</sequence>
<name>A0A073CEG2_PLAA1</name>
<dbReference type="Pfam" id="PF02775">
    <property type="entry name" value="TPP_enzyme_C"/>
    <property type="match status" value="1"/>
</dbReference>
<dbReference type="InterPro" id="IPR011766">
    <property type="entry name" value="TPP_enzyme_TPP-bd"/>
</dbReference>
<gene>
    <name evidence="7" type="ORF">A19Y_0926</name>
</gene>
<keyword evidence="7" id="KW-0808">Transferase</keyword>
<dbReference type="RefSeq" id="WP_052369367.1">
    <property type="nucleotide sequence ID" value="NZ_CM002803.1"/>
</dbReference>
<keyword evidence="2 3" id="KW-0786">Thiamine pyrophosphate</keyword>
<accession>A0A073CEG2</accession>
<dbReference type="InterPro" id="IPR029035">
    <property type="entry name" value="DHS-like_NAD/FAD-binding_dom"/>
</dbReference>
<dbReference type="Gene3D" id="3.40.50.970">
    <property type="match status" value="2"/>
</dbReference>
<dbReference type="GO" id="GO:0000287">
    <property type="term" value="F:magnesium ion binding"/>
    <property type="evidence" value="ECO:0007669"/>
    <property type="project" value="InterPro"/>
</dbReference>
<feature type="domain" description="Thiamine pyrophosphate enzyme central" evidence="4">
    <location>
        <begin position="198"/>
        <end position="334"/>
    </location>
</feature>
<comment type="similarity">
    <text evidence="1 3">Belongs to the TPP enzyme family.</text>
</comment>
<dbReference type="SUPFAM" id="SSF52467">
    <property type="entry name" value="DHS-like NAD/FAD-binding domain"/>
    <property type="match status" value="1"/>
</dbReference>
<evidence type="ECO:0000256" key="2">
    <source>
        <dbReference type="ARBA" id="ARBA00023052"/>
    </source>
</evidence>
<dbReference type="Pfam" id="PF02776">
    <property type="entry name" value="TPP_enzyme_N"/>
    <property type="match status" value="1"/>
</dbReference>
<protein>
    <submittedName>
        <fullName evidence="7">Acetolactate synthase</fullName>
        <ecNumber evidence="7">2.2.1.6</ecNumber>
    </submittedName>
</protein>
<evidence type="ECO:0000256" key="3">
    <source>
        <dbReference type="RuleBase" id="RU362132"/>
    </source>
</evidence>
<dbReference type="GO" id="GO:0005948">
    <property type="term" value="C:acetolactate synthase complex"/>
    <property type="evidence" value="ECO:0007669"/>
    <property type="project" value="TreeGrafter"/>
</dbReference>
<evidence type="ECO:0000313" key="7">
    <source>
        <dbReference type="EMBL" id="KEI66058.1"/>
    </source>
</evidence>
<dbReference type="EMBL" id="CM002803">
    <property type="protein sequence ID" value="KEI66058.1"/>
    <property type="molecule type" value="Genomic_DNA"/>
</dbReference>
<feature type="domain" description="Thiamine pyrophosphate enzyme TPP-binding" evidence="5">
    <location>
        <begin position="396"/>
        <end position="546"/>
    </location>
</feature>
<dbReference type="STRING" id="388467.A19Y_0926"/>
<keyword evidence="8" id="KW-1185">Reference proteome</keyword>
<feature type="domain" description="Thiamine pyrophosphate enzyme N-terminal TPP-binding" evidence="6">
    <location>
        <begin position="3"/>
        <end position="107"/>
    </location>
</feature>
<dbReference type="GO" id="GO:0009097">
    <property type="term" value="P:isoleucine biosynthetic process"/>
    <property type="evidence" value="ECO:0007669"/>
    <property type="project" value="TreeGrafter"/>
</dbReference>
<dbReference type="PATRIC" id="fig|388467.6.peg.862"/>
<dbReference type="GO" id="GO:0050660">
    <property type="term" value="F:flavin adenine dinucleotide binding"/>
    <property type="evidence" value="ECO:0007669"/>
    <property type="project" value="TreeGrafter"/>
</dbReference>